<dbReference type="KEGG" id="mrtj:KHC33_06440"/>
<dbReference type="GeneID" id="65096806"/>
<feature type="domain" description="DUF4277" evidence="1">
    <location>
        <begin position="40"/>
        <end position="142"/>
    </location>
</feature>
<dbReference type="PANTHER" id="PTHR34614:SF2">
    <property type="entry name" value="TRANSPOSASE IS4-LIKE DOMAIN-CONTAINING PROTEIN"/>
    <property type="match status" value="1"/>
</dbReference>
<dbReference type="NCBIfam" id="NF033559">
    <property type="entry name" value="transpos_IS1634"/>
    <property type="match status" value="1"/>
</dbReference>
<sequence>MSRRRQPIIPSARKRTLKQDLSNIIRGSHRIYENRTPIQLLIIASYMNRLKFIETINAQVRWDEKHCKFSPGVLAQLLVLLPFVSALRKIPLSRIHEAYSGIDLELLVGEPIDPLELNDDLFARLLDRLYEADCSKLLVSISFSVRLTFNLPENIVLHSDTTSHVLYGDYIPDEGTIPPISITYGFSKQKRNDLKQIQTGMVTDGDGLILFSCPLDGNKADCTYNNEVILRLKEIYGPEFSKYIYIADSKLLTKPNFDSLTQSVHPIRFISKIPENFHKKIAEKVRVQAFEEDRWVSLGHCCNHPDPTNSSEYSVFTKKVSVYGHPCYVHLFLTSDGEKKTQKAIEKTESSLKDLVDTLLKKEFACEPDAIAEMNRFRKEHSEDLVNAVLTVQKIETWKRGRGRPGKNAKPPVLVVTWKIVLEGIQRNEPKIDEKRRRASTFALLTNISPDELSSQDILRHYKGQIKVEHNFMLLKEPLVAATIFLEKPERIMALMTMLYFSVLMHGILRVITHIELESFETPPKINSNNRPLVRPNSDTIVWILSLFTLVSGEDGYYIESKVSDRKGQISTIFQLTRFDLDFI</sequence>
<dbReference type="RefSeq" id="WP_214420899.1">
    <property type="nucleotide sequence ID" value="NZ_CP075546.1"/>
</dbReference>
<gene>
    <name evidence="2" type="ORF">KHC33_06440</name>
</gene>
<dbReference type="InterPro" id="IPR025457">
    <property type="entry name" value="DUF4277"/>
</dbReference>
<dbReference type="Proteomes" id="UP000680656">
    <property type="component" value="Chromosome"/>
</dbReference>
<dbReference type="AlphaFoldDB" id="A0A8E7AZA0"/>
<dbReference type="PANTHER" id="PTHR34614">
    <property type="match status" value="1"/>
</dbReference>
<dbReference type="Pfam" id="PF14104">
    <property type="entry name" value="DUF4277"/>
    <property type="match status" value="1"/>
</dbReference>
<accession>A0A8E7AZA0</accession>
<evidence type="ECO:0000313" key="3">
    <source>
        <dbReference type="Proteomes" id="UP000680656"/>
    </source>
</evidence>
<dbReference type="InterPro" id="IPR047654">
    <property type="entry name" value="IS1634_transpos"/>
</dbReference>
<keyword evidence="3" id="KW-1185">Reference proteome</keyword>
<proteinExistence type="predicted"/>
<name>A0A8E7AZA0_9EURY</name>
<evidence type="ECO:0000259" key="1">
    <source>
        <dbReference type="Pfam" id="PF14104"/>
    </source>
</evidence>
<protein>
    <submittedName>
        <fullName evidence="2">IS1634 family transposase</fullName>
    </submittedName>
</protein>
<organism evidence="2 3">
    <name type="scientific">Methanospirillum purgamenti</name>
    <dbReference type="NCBI Taxonomy" id="2834276"/>
    <lineage>
        <taxon>Archaea</taxon>
        <taxon>Methanobacteriati</taxon>
        <taxon>Methanobacteriota</taxon>
        <taxon>Stenosarchaea group</taxon>
        <taxon>Methanomicrobia</taxon>
        <taxon>Methanomicrobiales</taxon>
        <taxon>Methanospirillaceae</taxon>
        <taxon>Methanospirillum</taxon>
    </lineage>
</organism>
<reference evidence="2 3" key="1">
    <citation type="submission" date="2021-05" db="EMBL/GenBank/DDBJ databases">
        <title>A novel Methanospirillum isolate from a pyrite-forming mixed culture.</title>
        <authorList>
            <person name="Bunk B."/>
            <person name="Sproer C."/>
            <person name="Spring S."/>
            <person name="Pester M."/>
        </authorList>
    </citation>
    <scope>NUCLEOTIDE SEQUENCE [LARGE SCALE GENOMIC DNA]</scope>
    <source>
        <strain evidence="2 3">J.3.6.1-F.2.7.3</strain>
    </source>
</reference>
<dbReference type="EMBL" id="CP075546">
    <property type="protein sequence ID" value="QVV90125.1"/>
    <property type="molecule type" value="Genomic_DNA"/>
</dbReference>
<evidence type="ECO:0000313" key="2">
    <source>
        <dbReference type="EMBL" id="QVV90125.1"/>
    </source>
</evidence>